<dbReference type="PANTHER" id="PTHR12992">
    <property type="entry name" value="NUDIX HYDROLASE"/>
    <property type="match status" value="1"/>
</dbReference>
<evidence type="ECO:0000256" key="3">
    <source>
        <dbReference type="ARBA" id="ARBA00022723"/>
    </source>
</evidence>
<evidence type="ECO:0000256" key="4">
    <source>
        <dbReference type="ARBA" id="ARBA00022801"/>
    </source>
</evidence>
<evidence type="ECO:0000256" key="5">
    <source>
        <dbReference type="ARBA" id="ARBA00022842"/>
    </source>
</evidence>
<proteinExistence type="predicted"/>
<gene>
    <name evidence="8" type="ORF">CF392_14840</name>
</gene>
<comment type="cofactor">
    <cofactor evidence="2">
        <name>Mg(2+)</name>
        <dbReference type="ChEBI" id="CHEBI:18420"/>
    </cofactor>
</comment>
<dbReference type="Gene3D" id="3.90.79.10">
    <property type="entry name" value="Nucleoside Triphosphate Pyrophosphohydrolase"/>
    <property type="match status" value="1"/>
</dbReference>
<dbReference type="InterPro" id="IPR015797">
    <property type="entry name" value="NUDIX_hydrolase-like_dom_sf"/>
</dbReference>
<organism evidence="8 9">
    <name type="scientific">Tamilnaduibacter salinus</name>
    <dbReference type="NCBI Taxonomy" id="1484056"/>
    <lineage>
        <taxon>Bacteria</taxon>
        <taxon>Pseudomonadati</taxon>
        <taxon>Pseudomonadota</taxon>
        <taxon>Gammaproteobacteria</taxon>
        <taxon>Pseudomonadales</taxon>
        <taxon>Marinobacteraceae</taxon>
        <taxon>Tamilnaduibacter</taxon>
    </lineage>
</organism>
<dbReference type="PANTHER" id="PTHR12992:SF11">
    <property type="entry name" value="MITOCHONDRIAL COENZYME A DIPHOSPHATASE NUDT8"/>
    <property type="match status" value="1"/>
</dbReference>
<name>A0A2A2HZ84_9GAMM</name>
<keyword evidence="5" id="KW-0460">Magnesium</keyword>
<evidence type="ECO:0000259" key="7">
    <source>
        <dbReference type="PROSITE" id="PS51462"/>
    </source>
</evidence>
<keyword evidence="6" id="KW-0464">Manganese</keyword>
<sequence length="206" mass="22600">MAPRRVSGESVVLYEQIRNRLSDYAPQQLALDYPEAAILVPVVDCGGEPGLILTQRAAHLKTHRGQVAFPGGKRDSGDASLEHTALRETHEEIGLPGASVSVAGRLSQVMSLHRILVTPYVGVVEGKPELQANPGEIDSIFTVPISFFMEDDRLRTDTLGFQDHTLYVPCYQWGQYHIWGLSAVVLVDFLNAVYGAGIDLLEPPHE</sequence>
<feature type="domain" description="Nudix hydrolase" evidence="7">
    <location>
        <begin position="32"/>
        <end position="165"/>
    </location>
</feature>
<dbReference type="Proteomes" id="UP000218332">
    <property type="component" value="Unassembled WGS sequence"/>
</dbReference>
<evidence type="ECO:0000313" key="9">
    <source>
        <dbReference type="Proteomes" id="UP000218332"/>
    </source>
</evidence>
<dbReference type="OrthoDB" id="9802805at2"/>
<evidence type="ECO:0000256" key="2">
    <source>
        <dbReference type="ARBA" id="ARBA00001946"/>
    </source>
</evidence>
<dbReference type="InterPro" id="IPR045121">
    <property type="entry name" value="CoAse"/>
</dbReference>
<comment type="caution">
    <text evidence="8">The sequence shown here is derived from an EMBL/GenBank/DDBJ whole genome shotgun (WGS) entry which is preliminary data.</text>
</comment>
<dbReference type="AlphaFoldDB" id="A0A2A2HZ84"/>
<dbReference type="SUPFAM" id="SSF55811">
    <property type="entry name" value="Nudix"/>
    <property type="match status" value="1"/>
</dbReference>
<dbReference type="Pfam" id="PF00293">
    <property type="entry name" value="NUDIX"/>
    <property type="match status" value="1"/>
</dbReference>
<keyword evidence="4" id="KW-0378">Hydrolase</keyword>
<protein>
    <submittedName>
        <fullName evidence="8">Coenzyme A pyrophosphatase</fullName>
    </submittedName>
</protein>
<keyword evidence="3" id="KW-0479">Metal-binding</keyword>
<evidence type="ECO:0000256" key="6">
    <source>
        <dbReference type="ARBA" id="ARBA00023211"/>
    </source>
</evidence>
<reference evidence="8 9" key="1">
    <citation type="submission" date="2017-07" db="EMBL/GenBank/DDBJ databases">
        <title>Tamlnaduibacter salinus (Mi-7) genome sequencing.</title>
        <authorList>
            <person name="Verma A."/>
            <person name="Krishnamurthi S."/>
        </authorList>
    </citation>
    <scope>NUCLEOTIDE SEQUENCE [LARGE SCALE GENOMIC DNA]</scope>
    <source>
        <strain evidence="8 9">Mi-7</strain>
    </source>
</reference>
<dbReference type="PROSITE" id="PS51462">
    <property type="entry name" value="NUDIX"/>
    <property type="match status" value="1"/>
</dbReference>
<accession>A0A2A2HZ84</accession>
<dbReference type="CDD" id="cd03426">
    <property type="entry name" value="NUDIX_CoAse_Nudt7"/>
    <property type="match status" value="1"/>
</dbReference>
<evidence type="ECO:0000256" key="1">
    <source>
        <dbReference type="ARBA" id="ARBA00001936"/>
    </source>
</evidence>
<keyword evidence="9" id="KW-1185">Reference proteome</keyword>
<dbReference type="GO" id="GO:0010945">
    <property type="term" value="F:coenzyme A diphosphatase activity"/>
    <property type="evidence" value="ECO:0007669"/>
    <property type="project" value="InterPro"/>
</dbReference>
<dbReference type="InterPro" id="IPR000086">
    <property type="entry name" value="NUDIX_hydrolase_dom"/>
</dbReference>
<comment type="cofactor">
    <cofactor evidence="1">
        <name>Mn(2+)</name>
        <dbReference type="ChEBI" id="CHEBI:29035"/>
    </cofactor>
</comment>
<dbReference type="EMBL" id="NMPM01000111">
    <property type="protein sequence ID" value="PAV24699.1"/>
    <property type="molecule type" value="Genomic_DNA"/>
</dbReference>
<evidence type="ECO:0000313" key="8">
    <source>
        <dbReference type="EMBL" id="PAV24699.1"/>
    </source>
</evidence>
<dbReference type="GO" id="GO:0046872">
    <property type="term" value="F:metal ion binding"/>
    <property type="evidence" value="ECO:0007669"/>
    <property type="project" value="UniProtKB-KW"/>
</dbReference>